<accession>A0A3B0VY02</accession>
<protein>
    <recommendedName>
        <fullName evidence="2">Polymer-forming bactofilin</fullName>
    </recommendedName>
</protein>
<dbReference type="InterPro" id="IPR011004">
    <property type="entry name" value="Trimer_LpxA-like_sf"/>
</dbReference>
<proteinExistence type="predicted"/>
<organism evidence="1">
    <name type="scientific">hydrothermal vent metagenome</name>
    <dbReference type="NCBI Taxonomy" id="652676"/>
    <lineage>
        <taxon>unclassified sequences</taxon>
        <taxon>metagenomes</taxon>
        <taxon>ecological metagenomes</taxon>
    </lineage>
</organism>
<gene>
    <name evidence="1" type="ORF">MNBD_GAMMA02-1861</name>
</gene>
<name>A0A3B0VY02_9ZZZZ</name>
<dbReference type="SUPFAM" id="SSF51161">
    <property type="entry name" value="Trimeric LpxA-like enzymes"/>
    <property type="match status" value="1"/>
</dbReference>
<sequence length="165" mass="17257">NGSIKVGKNAIVGQVETVNGSIKFEDGVTAEHAETVNGSIVLGSNCNIKGHAETVNGSISAGNGCVVDGRMETVNGKISAIGTEVDGNIETVNGNIKLDNGTVVDGDVIIEKSTGWFNSNNKTPEVYIGENVVVKGDLIFKKRVKLHISDSAKVGDIIGKEFIDM</sequence>
<evidence type="ECO:0008006" key="2">
    <source>
        <dbReference type="Google" id="ProtNLM"/>
    </source>
</evidence>
<evidence type="ECO:0000313" key="1">
    <source>
        <dbReference type="EMBL" id="VAW45013.1"/>
    </source>
</evidence>
<feature type="non-terminal residue" evidence="1">
    <location>
        <position position="1"/>
    </location>
</feature>
<reference evidence="1" key="1">
    <citation type="submission" date="2018-06" db="EMBL/GenBank/DDBJ databases">
        <authorList>
            <person name="Zhirakovskaya E."/>
        </authorList>
    </citation>
    <scope>NUCLEOTIDE SEQUENCE</scope>
</reference>
<dbReference type="AlphaFoldDB" id="A0A3B0VY02"/>
<dbReference type="EMBL" id="UOFA01000152">
    <property type="protein sequence ID" value="VAW45013.1"/>
    <property type="molecule type" value="Genomic_DNA"/>
</dbReference>